<dbReference type="PANTHER" id="PTHR43119">
    <property type="entry name" value="ABC TRANSPORT PROTEIN ATP-BINDING COMPONENT-RELATED"/>
    <property type="match status" value="1"/>
</dbReference>
<dbReference type="InterPro" id="IPR027417">
    <property type="entry name" value="P-loop_NTPase"/>
</dbReference>
<keyword evidence="5" id="KW-1185">Reference proteome</keyword>
<dbReference type="HOGENOM" id="CLU_000604_1_22_1"/>
<sequence>MSSLLRLSGVSCEESGAVILRDVDLEVSEGDVVVVQGRSGGGKTTLLKSIAGLRMYHGSIRFPIHLPILPGAPHYRTQVTYVPQRPSLLPGTPQDFVYQIMQFKARHSSHDSADKVLARAMETAAGWGVDNALWQRPWTTLSGGEAQRVTLAIALGLDTAEVLLLDEPTSALDAESTKLVEKDLLSEVNSSEARLKALVWITHAEEQARRVGTRFLTVENGAVTEVQLPPV</sequence>
<dbReference type="RefSeq" id="XP_003035327.1">
    <property type="nucleotide sequence ID" value="XM_003035281.1"/>
</dbReference>
<name>D8PT01_SCHCM</name>
<dbReference type="EMBL" id="GL377303">
    <property type="protein sequence ID" value="EFJ00425.1"/>
    <property type="molecule type" value="Genomic_DNA"/>
</dbReference>
<dbReference type="VEuPathDB" id="FungiDB:SCHCODRAFT_02661112"/>
<protein>
    <recommendedName>
        <fullName evidence="3">ABC transporter domain-containing protein</fullName>
    </recommendedName>
</protein>
<reference evidence="4 5" key="1">
    <citation type="journal article" date="2010" name="Nat. Biotechnol.">
        <title>Genome sequence of the model mushroom Schizophyllum commune.</title>
        <authorList>
            <person name="Ohm R.A."/>
            <person name="de Jong J.F."/>
            <person name="Lugones L.G."/>
            <person name="Aerts A."/>
            <person name="Kothe E."/>
            <person name="Stajich J.E."/>
            <person name="de Vries R.P."/>
            <person name="Record E."/>
            <person name="Levasseur A."/>
            <person name="Baker S.E."/>
            <person name="Bartholomew K.A."/>
            <person name="Coutinho P.M."/>
            <person name="Erdmann S."/>
            <person name="Fowler T.J."/>
            <person name="Gathman A.C."/>
            <person name="Lombard V."/>
            <person name="Henrissat B."/>
            <person name="Knabe N."/>
            <person name="Kuees U."/>
            <person name="Lilly W.W."/>
            <person name="Lindquist E."/>
            <person name="Lucas S."/>
            <person name="Magnuson J.K."/>
            <person name="Piumi F."/>
            <person name="Raudaskoski M."/>
            <person name="Salamov A."/>
            <person name="Schmutz J."/>
            <person name="Schwarze F.W.M.R."/>
            <person name="vanKuyk P.A."/>
            <person name="Horton J.S."/>
            <person name="Grigoriev I.V."/>
            <person name="Woesten H.A.B."/>
        </authorList>
    </citation>
    <scope>NUCLEOTIDE SEQUENCE [LARGE SCALE GENOMIC DNA]</scope>
    <source>
        <strain evidence="5">H4-8 / FGSC 9210</strain>
    </source>
</reference>
<dbReference type="Proteomes" id="UP000007431">
    <property type="component" value="Unassembled WGS sequence"/>
</dbReference>
<dbReference type="InterPro" id="IPR003439">
    <property type="entry name" value="ABC_transporter-like_ATP-bd"/>
</dbReference>
<proteinExistence type="predicted"/>
<dbReference type="Pfam" id="PF00005">
    <property type="entry name" value="ABC_tran"/>
    <property type="match status" value="1"/>
</dbReference>
<dbReference type="GO" id="GO:0005524">
    <property type="term" value="F:ATP binding"/>
    <property type="evidence" value="ECO:0007669"/>
    <property type="project" value="UniProtKB-KW"/>
</dbReference>
<dbReference type="PROSITE" id="PS00211">
    <property type="entry name" value="ABC_TRANSPORTER_1"/>
    <property type="match status" value="1"/>
</dbReference>
<dbReference type="PROSITE" id="PS50893">
    <property type="entry name" value="ABC_TRANSPORTER_2"/>
    <property type="match status" value="1"/>
</dbReference>
<dbReference type="AlphaFoldDB" id="D8PT01"/>
<keyword evidence="2" id="KW-0067">ATP-binding</keyword>
<feature type="domain" description="ABC transporter" evidence="3">
    <location>
        <begin position="5"/>
        <end position="228"/>
    </location>
</feature>
<evidence type="ECO:0000313" key="4">
    <source>
        <dbReference type="EMBL" id="EFJ00425.1"/>
    </source>
</evidence>
<dbReference type="OrthoDB" id="6593433at2759"/>
<dbReference type="OMA" id="TMSIYEN"/>
<dbReference type="GO" id="GO:0016887">
    <property type="term" value="F:ATP hydrolysis activity"/>
    <property type="evidence" value="ECO:0007669"/>
    <property type="project" value="InterPro"/>
</dbReference>
<dbReference type="STRING" id="578458.D8PT01"/>
<dbReference type="KEGG" id="scm:SCHCO_02661112"/>
<dbReference type="InParanoid" id="D8PT01"/>
<dbReference type="eggNOG" id="KOG0057">
    <property type="taxonomic scope" value="Eukaryota"/>
</dbReference>
<dbReference type="SMART" id="SM00382">
    <property type="entry name" value="AAA"/>
    <property type="match status" value="1"/>
</dbReference>
<evidence type="ECO:0000259" key="3">
    <source>
        <dbReference type="PROSITE" id="PS50893"/>
    </source>
</evidence>
<dbReference type="InterPro" id="IPR003593">
    <property type="entry name" value="AAA+_ATPase"/>
</dbReference>
<dbReference type="GeneID" id="9597139"/>
<dbReference type="PANTHER" id="PTHR43119:SF1">
    <property type="entry name" value="ABC TRANSPORTER DOMAIN-CONTAINING PROTEIN"/>
    <property type="match status" value="1"/>
</dbReference>
<gene>
    <name evidence="4" type="ORF">SCHCODRAFT_50319</name>
</gene>
<accession>D8PT01</accession>
<dbReference type="SUPFAM" id="SSF52540">
    <property type="entry name" value="P-loop containing nucleoside triphosphate hydrolases"/>
    <property type="match status" value="1"/>
</dbReference>
<evidence type="ECO:0000256" key="2">
    <source>
        <dbReference type="ARBA" id="ARBA00022840"/>
    </source>
</evidence>
<evidence type="ECO:0000256" key="1">
    <source>
        <dbReference type="ARBA" id="ARBA00022741"/>
    </source>
</evidence>
<keyword evidence="1" id="KW-0547">Nucleotide-binding</keyword>
<dbReference type="InterPro" id="IPR017871">
    <property type="entry name" value="ABC_transporter-like_CS"/>
</dbReference>
<evidence type="ECO:0000313" key="5">
    <source>
        <dbReference type="Proteomes" id="UP000007431"/>
    </source>
</evidence>
<dbReference type="Gene3D" id="3.40.50.300">
    <property type="entry name" value="P-loop containing nucleotide triphosphate hydrolases"/>
    <property type="match status" value="1"/>
</dbReference>
<organism evidence="5">
    <name type="scientific">Schizophyllum commune (strain H4-8 / FGSC 9210)</name>
    <name type="common">Split gill fungus</name>
    <dbReference type="NCBI Taxonomy" id="578458"/>
    <lineage>
        <taxon>Eukaryota</taxon>
        <taxon>Fungi</taxon>
        <taxon>Dikarya</taxon>
        <taxon>Basidiomycota</taxon>
        <taxon>Agaricomycotina</taxon>
        <taxon>Agaricomycetes</taxon>
        <taxon>Agaricomycetidae</taxon>
        <taxon>Agaricales</taxon>
        <taxon>Schizophyllaceae</taxon>
        <taxon>Schizophyllum</taxon>
    </lineage>
</organism>